<dbReference type="EMBL" id="AMFJ01021635">
    <property type="protein sequence ID" value="EKD66384.1"/>
    <property type="molecule type" value="Genomic_DNA"/>
</dbReference>
<dbReference type="AlphaFoldDB" id="K2BVU3"/>
<evidence type="ECO:0000313" key="1">
    <source>
        <dbReference type="EMBL" id="EKD66384.1"/>
    </source>
</evidence>
<protein>
    <submittedName>
        <fullName evidence="1">Uncharacterized protein</fullName>
    </submittedName>
</protein>
<reference evidence="1" key="1">
    <citation type="journal article" date="2012" name="Science">
        <title>Fermentation, hydrogen, and sulfur metabolism in multiple uncultivated bacterial phyla.</title>
        <authorList>
            <person name="Wrighton K.C."/>
            <person name="Thomas B.C."/>
            <person name="Sharon I."/>
            <person name="Miller C.S."/>
            <person name="Castelle C.J."/>
            <person name="VerBerkmoes N.C."/>
            <person name="Wilkins M.J."/>
            <person name="Hettich R.L."/>
            <person name="Lipton M.S."/>
            <person name="Williams K.H."/>
            <person name="Long P.E."/>
            <person name="Banfield J.F."/>
        </authorList>
    </citation>
    <scope>NUCLEOTIDE SEQUENCE [LARGE SCALE GENOMIC DNA]</scope>
</reference>
<proteinExistence type="predicted"/>
<accession>K2BVU3</accession>
<sequence length="205" mass="25133">MKNILIKFIILWLILIISIYSFPIINCIVNKTTTCYYPFYERTWIESKLLMSKKDLISNKEFYNGLIDFIKKQWYSTIEKGVKKEIIYTIPWDISSDGFLKKYSINKDIMILNRKIYDIFENLWINTISDWEDWIRISKDIFFLKRWFHQWYLFSKTWDLYKDKEVIYENDNKVIYEKTDDLITKIILIDNNWSFVTIQSIISQK</sequence>
<name>K2BVU3_9BACT</name>
<gene>
    <name evidence="1" type="ORF">ACD_49C00049G0017</name>
</gene>
<organism evidence="1">
    <name type="scientific">uncultured bacterium</name>
    <name type="common">gcode 4</name>
    <dbReference type="NCBI Taxonomy" id="1234023"/>
    <lineage>
        <taxon>Bacteria</taxon>
        <taxon>environmental samples</taxon>
    </lineage>
</organism>
<comment type="caution">
    <text evidence="1">The sequence shown here is derived from an EMBL/GenBank/DDBJ whole genome shotgun (WGS) entry which is preliminary data.</text>
</comment>